<evidence type="ECO:0000313" key="3">
    <source>
        <dbReference type="EMBL" id="KGC16508.1"/>
    </source>
</evidence>
<feature type="compositionally biased region" description="Polar residues" evidence="1">
    <location>
        <begin position="68"/>
        <end position="84"/>
    </location>
</feature>
<gene>
    <name evidence="3" type="ORF">DM48_5179</name>
</gene>
<feature type="compositionally biased region" description="Basic and acidic residues" evidence="1">
    <location>
        <begin position="58"/>
        <end position="67"/>
    </location>
</feature>
<keyword evidence="2" id="KW-1133">Transmembrane helix</keyword>
<feature type="transmembrane region" description="Helical" evidence="2">
    <location>
        <begin position="29"/>
        <end position="48"/>
    </location>
</feature>
<evidence type="ECO:0000313" key="4">
    <source>
        <dbReference type="Proteomes" id="UP000029590"/>
    </source>
</evidence>
<dbReference type="Proteomes" id="UP000029590">
    <property type="component" value="Unassembled WGS sequence"/>
</dbReference>
<keyword evidence="2" id="KW-0472">Membrane</keyword>
<dbReference type="AlphaFoldDB" id="A0AAW3F749"/>
<protein>
    <submittedName>
        <fullName evidence="3">Uncharacterized protein</fullName>
    </submittedName>
</protein>
<dbReference type="EMBL" id="JPGG01000015">
    <property type="protein sequence ID" value="KGC16508.1"/>
    <property type="molecule type" value="Genomic_DNA"/>
</dbReference>
<organism evidence="3 4">
    <name type="scientific">Burkholderia gladioli</name>
    <name type="common">Pseudomonas marginata</name>
    <name type="synonym">Phytomonas marginata</name>
    <dbReference type="NCBI Taxonomy" id="28095"/>
    <lineage>
        <taxon>Bacteria</taxon>
        <taxon>Pseudomonadati</taxon>
        <taxon>Pseudomonadota</taxon>
        <taxon>Betaproteobacteria</taxon>
        <taxon>Burkholderiales</taxon>
        <taxon>Burkholderiaceae</taxon>
        <taxon>Burkholderia</taxon>
    </lineage>
</organism>
<proteinExistence type="predicted"/>
<accession>A0AAW3F749</accession>
<reference evidence="3 4" key="1">
    <citation type="submission" date="2014-04" db="EMBL/GenBank/DDBJ databases">
        <authorList>
            <person name="Bishop-Lilly K.A."/>
            <person name="Broomall S.M."/>
            <person name="Chain P.S."/>
            <person name="Chertkov O."/>
            <person name="Coyne S.R."/>
            <person name="Daligault H.E."/>
            <person name="Davenport K.W."/>
            <person name="Erkkila T."/>
            <person name="Frey K.G."/>
            <person name="Gibbons H.S."/>
            <person name="Gu W."/>
            <person name="Jaissle J."/>
            <person name="Johnson S.L."/>
            <person name="Koroleva G.I."/>
            <person name="Ladner J.T."/>
            <person name="Lo C.-C."/>
            <person name="Minogue T.D."/>
            <person name="Munk C."/>
            <person name="Palacios G.F."/>
            <person name="Redden C.L."/>
            <person name="Rosenzweig C.N."/>
            <person name="Scholz M.B."/>
            <person name="Teshima H."/>
            <person name="Xu Y."/>
        </authorList>
    </citation>
    <scope>NUCLEOTIDE SEQUENCE [LARGE SCALE GENOMIC DNA]</scope>
    <source>
        <strain evidence="4">gladioli</strain>
    </source>
</reference>
<feature type="region of interest" description="Disordered" evidence="1">
    <location>
        <begin position="58"/>
        <end position="84"/>
    </location>
</feature>
<dbReference type="RefSeq" id="WP_127841028.1">
    <property type="nucleotide sequence ID" value="NZ_CADEVY010000003.1"/>
</dbReference>
<dbReference type="KEGG" id="bgo:BM43_465"/>
<keyword evidence="2" id="KW-0812">Transmembrane</keyword>
<comment type="caution">
    <text evidence="3">The sequence shown here is derived from an EMBL/GenBank/DDBJ whole genome shotgun (WGS) entry which is preliminary data.</text>
</comment>
<name>A0AAW3F749_BURGA</name>
<sequence length="113" mass="12628">MSTPPTGDTGTPPTGGKRLWDMTVNVQSLVMAILGGVISIVLAYFAVISRVDKIEAHSQTQDDRMTRIEQTQIQQKSDTNQQLRDISSDVSYIRNYLLNNAAGSRDDTRRWSK</sequence>
<evidence type="ECO:0000256" key="2">
    <source>
        <dbReference type="SAM" id="Phobius"/>
    </source>
</evidence>
<evidence type="ECO:0000256" key="1">
    <source>
        <dbReference type="SAM" id="MobiDB-lite"/>
    </source>
</evidence>